<protein>
    <submittedName>
        <fullName evidence="3">Pol protein</fullName>
    </submittedName>
</protein>
<feature type="compositionally biased region" description="Low complexity" evidence="1">
    <location>
        <begin position="167"/>
        <end position="179"/>
    </location>
</feature>
<feature type="region of interest" description="Disordered" evidence="1">
    <location>
        <begin position="161"/>
        <end position="182"/>
    </location>
</feature>
<evidence type="ECO:0000313" key="4">
    <source>
        <dbReference type="Proteomes" id="UP000601435"/>
    </source>
</evidence>
<dbReference type="InterPro" id="IPR036691">
    <property type="entry name" value="Endo/exonu/phosph_ase_sf"/>
</dbReference>
<feature type="region of interest" description="Disordered" evidence="1">
    <location>
        <begin position="1181"/>
        <end position="1208"/>
    </location>
</feature>
<dbReference type="OrthoDB" id="409242at2759"/>
<dbReference type="Proteomes" id="UP000601435">
    <property type="component" value="Unassembled WGS sequence"/>
</dbReference>
<organism evidence="3 4">
    <name type="scientific">Symbiodinium necroappetens</name>
    <dbReference type="NCBI Taxonomy" id="1628268"/>
    <lineage>
        <taxon>Eukaryota</taxon>
        <taxon>Sar</taxon>
        <taxon>Alveolata</taxon>
        <taxon>Dinophyceae</taxon>
        <taxon>Suessiales</taxon>
        <taxon>Symbiodiniaceae</taxon>
        <taxon>Symbiodinium</taxon>
    </lineage>
</organism>
<comment type="caution">
    <text evidence="3">The sequence shown here is derived from an EMBL/GenBank/DDBJ whole genome shotgun (WGS) entry which is preliminary data.</text>
</comment>
<name>A0A813B0U0_9DINO</name>
<evidence type="ECO:0000256" key="1">
    <source>
        <dbReference type="SAM" id="MobiDB-lite"/>
    </source>
</evidence>
<feature type="compositionally biased region" description="Basic and acidic residues" evidence="1">
    <location>
        <begin position="19"/>
        <end position="32"/>
    </location>
</feature>
<dbReference type="SUPFAM" id="SSF56219">
    <property type="entry name" value="DNase I-like"/>
    <property type="match status" value="1"/>
</dbReference>
<accession>A0A813B0U0</accession>
<proteinExistence type="predicted"/>
<keyword evidence="4" id="KW-1185">Reference proteome</keyword>
<feature type="region of interest" description="Disordered" evidence="1">
    <location>
        <begin position="1"/>
        <end position="74"/>
    </location>
</feature>
<evidence type="ECO:0000313" key="3">
    <source>
        <dbReference type="EMBL" id="CAE7886945.1"/>
    </source>
</evidence>
<dbReference type="Gene3D" id="3.60.10.10">
    <property type="entry name" value="Endonuclease/exonuclease/phosphatase"/>
    <property type="match status" value="1"/>
</dbReference>
<evidence type="ECO:0000259" key="2">
    <source>
        <dbReference type="Pfam" id="PF00078"/>
    </source>
</evidence>
<sequence length="1482" mass="164728">MQVDAVGSPTEVISGAESEADRSPADEPGTKSEKRKRRGVPRDGHALPVPSEGDDDELDSPSKRPQRSLEAPLTAAEMREMLSGHLSEMKMAWGAFQSRIDKVEAEQAKNNFEVTNLQSRTRVVEKDLVSQRKSTEQNAAAIDNLAQEVQGMKVRLDEFQSKEASRPHGAPHAPPAQQSDPWGDFLRLRDQAQAGPSEGQGMNHGSGEPDRGDSLTDDEKRTLVVGGWLQDTRRAVIEEESLILFQHEEIKLLLDSEKIAVYGPRRSVGMLKFSQRPGEGFNDVKERMWKVVKAVAALKHVLRSSRLAGEGKTMWTSFVKTRNARARSTHVSLIRRVAVALAKDSSNHPGGIGGASNGADLLSYDCDWNLGTIWLGSEKLGSATHRQPREGEIITIGAGWISLTAIARAVGCSTDEAKSAFEREIQRWGRIGQWNLGGQKAEDVDSVSKDLEIVFVQELAREHHGWNSFETEHFQWYSHRANEQWRGVAIAISLEHFDSVLHKVATSRGIWLVVRLRGLGRVILGSLHCFTGVTNAIYQAAVVEFLKACPRKYRHLPLVCGVDANEVPTWNIDEENHVFADSGSSNLNLLVNEMMNIGASPCGPRTEDQRKPTHFPRDATRAGRHIDMIFSRLARLTPACVDAERRLMIGSDHGLVCSELFCDRGPSRQIWGNDSRPRWVTHELPGDFLIIDDGDLQQLAKSHTQPRRSRAYRDDEEIKQAISAARDDMLPASWKRVHRLRRAARKKWQTERRTAIINGDWGEYRSLQREKQRCRGWWGDLLADRSAATLTNEVVEHLREKMTDDNGVKWDDELAETIKTVNLEGDFCPFTIENVRGELQQMKCREIASHDFLHHGLLDLINHIVRTQAPSDLRPICVSSAFHKLISRLVCSRCLNGVSLFFFVNLMWRELSISRTINLCPNIGIKQGAPESAELFGLVIDSLLSDLVQQDQWKKFGWPLTELEVELLFYQDDIFLIETDLARLARRIRAIDRCLKLAGLQLATSKTKIVANVHYKGCRRVKIGDDEFKIADLGESLKVLGVPFSLEHDASQQARELIGRTREALYAHLDIIVAPGPWTHKVKLLRSLVESQFAWIGGALHWSSADLHSLCRGGPHVYSPYSTLFMATGRVGLGKATYPFYLFAAMSWGERLLVGFCLVVLLSRGGPGDLHHTGCWDNEWGAGEEPERTPSASTTMVGPGGPSSSSPTCPATWTYEDYTVHVANIWDEELCIGLQQDEIDEFAGNLTPGPEQVPLPAFMVDYPGVGQDPNLVDEDLAYTGGATTVVACGQDPDEVVPPVNTFELGHGATSSTSYYEWPSTGSALSSSSTCTPPNQRLTGGKPLETEEEFAGTSLVVNPVGQAMNPDHLVAAWVKSGVDNTNTSEDDNEPGVIQRFGKWRVDLPTIAEDEHAFAVTGDGRVDGQPVVHVTTVAGEAFQVKQQILDRRPQSDFGGEEFGCPETQSQVQNFNEAFRLRFKKRIGL</sequence>
<dbReference type="InterPro" id="IPR000477">
    <property type="entry name" value="RT_dom"/>
</dbReference>
<feature type="domain" description="Reverse transcriptase" evidence="2">
    <location>
        <begin position="923"/>
        <end position="1018"/>
    </location>
</feature>
<feature type="compositionally biased region" description="Basic and acidic residues" evidence="1">
    <location>
        <begin position="207"/>
        <end position="218"/>
    </location>
</feature>
<dbReference type="EMBL" id="CAJNJA010065808">
    <property type="protein sequence ID" value="CAE7886945.1"/>
    <property type="molecule type" value="Genomic_DNA"/>
</dbReference>
<dbReference type="Pfam" id="PF00078">
    <property type="entry name" value="RVT_1"/>
    <property type="match status" value="1"/>
</dbReference>
<feature type="region of interest" description="Disordered" evidence="1">
    <location>
        <begin position="194"/>
        <end position="218"/>
    </location>
</feature>
<gene>
    <name evidence="3" type="primary">pol</name>
    <name evidence="3" type="ORF">SNEC2469_LOCUS29336</name>
</gene>
<reference evidence="3" key="1">
    <citation type="submission" date="2021-02" db="EMBL/GenBank/DDBJ databases">
        <authorList>
            <person name="Dougan E. K."/>
            <person name="Rhodes N."/>
            <person name="Thang M."/>
            <person name="Chan C."/>
        </authorList>
    </citation>
    <scope>NUCLEOTIDE SEQUENCE</scope>
</reference>